<dbReference type="PANTHER" id="PTHR28243">
    <property type="entry name" value="AGL049CP"/>
    <property type="match status" value="1"/>
</dbReference>
<feature type="region of interest" description="Disordered" evidence="1">
    <location>
        <begin position="102"/>
        <end position="121"/>
    </location>
</feature>
<dbReference type="Proteomes" id="UP000005446">
    <property type="component" value="Unassembled WGS sequence"/>
</dbReference>
<proteinExistence type="predicted"/>
<dbReference type="InterPro" id="IPR012349">
    <property type="entry name" value="Split_barrel_FMN-bd"/>
</dbReference>
<sequence>MSTTAKTPASVGVAPWRPLFLSHLAKMDSPEFVFSTLSPSDAKDTPTPYVPRSRYCIFRGMWAELPENKHNEAPQNERVYESDLPTLTTDVRMHKVPEIFASSKGHGEESQSQGSGGGGPVEAVFWVKETMTQWRIRGDAYLVSTDIEGDGDGSSGTKTVKAKIGERMRVVKEEGKEGWSWSKELTAHFGNLSPGMRGSFKNPAPGTSVSIPPQDKSLALGQKVTDLNDEVARRNFRVVIIRPEVVEQLDLTDPEKARRWLFTYVGPKGDADHHGDDVGEWKVEELWPETM</sequence>
<dbReference type="EMBL" id="AGUE01000049">
    <property type="protein sequence ID" value="EHL01587.1"/>
    <property type="molecule type" value="Genomic_DNA"/>
</dbReference>
<dbReference type="InParanoid" id="H0EIV6"/>
<dbReference type="Pfam" id="PF12766">
    <property type="entry name" value="Pyridox_oxase_2"/>
    <property type="match status" value="1"/>
</dbReference>
<organism evidence="3 4">
    <name type="scientific">Glarea lozoyensis (strain ATCC 74030 / MF5533)</name>
    <dbReference type="NCBI Taxonomy" id="1104152"/>
    <lineage>
        <taxon>Eukaryota</taxon>
        <taxon>Fungi</taxon>
        <taxon>Dikarya</taxon>
        <taxon>Ascomycota</taxon>
        <taxon>Pezizomycotina</taxon>
        <taxon>Leotiomycetes</taxon>
        <taxon>Helotiales</taxon>
        <taxon>Helotiaceae</taxon>
        <taxon>Glarea</taxon>
    </lineage>
</organism>
<dbReference type="GO" id="GO:0010181">
    <property type="term" value="F:FMN binding"/>
    <property type="evidence" value="ECO:0007669"/>
    <property type="project" value="InterPro"/>
</dbReference>
<accession>H0EIV6</accession>
<dbReference type="Gene3D" id="2.30.110.10">
    <property type="entry name" value="Electron Transport, Fmn-binding Protein, Chain A"/>
    <property type="match status" value="1"/>
</dbReference>
<dbReference type="HOGENOM" id="CLU_061619_0_0_1"/>
<evidence type="ECO:0000313" key="3">
    <source>
        <dbReference type="EMBL" id="EHL01587.1"/>
    </source>
</evidence>
<dbReference type="InterPro" id="IPR024624">
    <property type="entry name" value="Pyridox_Oxase_Alr4036_FMN-bd"/>
</dbReference>
<dbReference type="OrthoDB" id="5394411at2759"/>
<dbReference type="FunCoup" id="H0EIV6">
    <property type="interactions" value="98"/>
</dbReference>
<dbReference type="SUPFAM" id="SSF50475">
    <property type="entry name" value="FMN-binding split barrel"/>
    <property type="match status" value="1"/>
</dbReference>
<reference evidence="3 4" key="1">
    <citation type="journal article" date="2012" name="Eukaryot. Cell">
        <title>Genome sequence of the fungus Glarea lozoyensis: the first genome sequence of a species from the Helotiaceae family.</title>
        <authorList>
            <person name="Youssar L."/>
            <person name="Gruening B.A."/>
            <person name="Erxleben A."/>
            <person name="Guenther S."/>
            <person name="Huettel W."/>
        </authorList>
    </citation>
    <scope>NUCLEOTIDE SEQUENCE [LARGE SCALE GENOMIC DNA]</scope>
    <source>
        <strain evidence="4">ATCC 74030 / MF5533</strain>
    </source>
</reference>
<comment type="caution">
    <text evidence="3">The sequence shown here is derived from an EMBL/GenBank/DDBJ whole genome shotgun (WGS) entry which is preliminary data.</text>
</comment>
<evidence type="ECO:0000256" key="1">
    <source>
        <dbReference type="SAM" id="MobiDB-lite"/>
    </source>
</evidence>
<name>H0EIV6_GLAL7</name>
<feature type="domain" description="Pyridoxamine 5'-phosphate oxidase Alr4036 family FMN-binding" evidence="2">
    <location>
        <begin position="14"/>
        <end position="143"/>
    </location>
</feature>
<keyword evidence="4" id="KW-1185">Reference proteome</keyword>
<evidence type="ECO:0000259" key="2">
    <source>
        <dbReference type="Pfam" id="PF12766"/>
    </source>
</evidence>
<dbReference type="PANTHER" id="PTHR28243:SF1">
    <property type="entry name" value="PYRIDOXAMINE 5'-PHOSPHATE OXIDASE ALR4036 FAMILY FMN-BINDING DOMAIN-CONTAINING PROTEIN"/>
    <property type="match status" value="1"/>
</dbReference>
<gene>
    <name evidence="3" type="ORF">M7I_2472</name>
</gene>
<protein>
    <recommendedName>
        <fullName evidence="2">Pyridoxamine 5'-phosphate oxidase Alr4036 family FMN-binding domain-containing protein</fullName>
    </recommendedName>
</protein>
<dbReference type="AlphaFoldDB" id="H0EIV6"/>
<evidence type="ECO:0000313" key="4">
    <source>
        <dbReference type="Proteomes" id="UP000005446"/>
    </source>
</evidence>